<evidence type="ECO:0000259" key="3">
    <source>
        <dbReference type="Pfam" id="PF20683"/>
    </source>
</evidence>
<feature type="domain" description="DUF6819" evidence="3">
    <location>
        <begin position="445"/>
        <end position="573"/>
    </location>
</feature>
<reference evidence="4" key="1">
    <citation type="journal article" date="2021" name="PeerJ">
        <title>Extensive microbial diversity within the chicken gut microbiome revealed by metagenomics and culture.</title>
        <authorList>
            <person name="Gilroy R."/>
            <person name="Ravi A."/>
            <person name="Getino M."/>
            <person name="Pursley I."/>
            <person name="Horton D.L."/>
            <person name="Alikhan N.F."/>
            <person name="Baker D."/>
            <person name="Gharbi K."/>
            <person name="Hall N."/>
            <person name="Watson M."/>
            <person name="Adriaenssens E.M."/>
            <person name="Foster-Nyarko E."/>
            <person name="Jarju S."/>
            <person name="Secka A."/>
            <person name="Antonio M."/>
            <person name="Oren A."/>
            <person name="Chaudhuri R.R."/>
            <person name="La Ragione R."/>
            <person name="Hildebrand F."/>
            <person name="Pallen M.J."/>
        </authorList>
    </citation>
    <scope>NUCLEOTIDE SEQUENCE</scope>
    <source>
        <strain evidence="4">CHK169-11906</strain>
    </source>
</reference>
<gene>
    <name evidence="4" type="ORF">H9779_05260</name>
</gene>
<sequence>MSQYRNISPQEIAAVEALGTSAESWSDVMVCDDFVPTQLVQSRLEGAIWIDSGARIVRSTVRNYRIGAGSLIEGVTALECRQESSFGNGVEVATINENGGRSVRICDTLTAQVAYLQALYGHRPEAVAAIKRMVGEEAAKRNDTIGTIGTDVRITGARLIREVRIGDRVTIDGASLLENGTICAGAHIGCDVQAHDFIVAEDAHIDGGALLERCFVGECCHIGKHFSAVDSLFFANCHCENGEAVSIFAGPYTVSHHKASLLIAGMFSFFNAGSAANQSNHLFKSGPVHQAIHLRGCKFGSGTYIMAPAAEGAFTLVLGRHSKHHDTTMFPYSYLVEQEGRSALMPGANLISYGTVRDIEKWPARDRRTIKRDRINFEEENPYLTGAMIDAVNTLNELAEANPQADSYVHNQAVIKAVQMRRGLKLYNKAIVASLGAMLARTDQGTAEGRGRWSDLAGQYAPRSIVRKILDGVESGAIDSLEAIDREFTCVAEQYDRYARGWAEALLAELLGHTPSPEEIAEAIAAGERTRAELRKSAEDDKTRDFSEQMSIGYGIEADTPEERQKDYHIVRGIQ</sequence>
<accession>A0A9D2RI65</accession>
<comment type="caution">
    <text evidence="4">The sequence shown here is derived from an EMBL/GenBank/DDBJ whole genome shotgun (WGS) entry which is preliminary data.</text>
</comment>
<dbReference type="InterPro" id="IPR032533">
    <property type="entry name" value="DUF4954"/>
</dbReference>
<dbReference type="InterPro" id="IPR011004">
    <property type="entry name" value="Trimer_LpxA-like_sf"/>
</dbReference>
<evidence type="ECO:0000313" key="5">
    <source>
        <dbReference type="Proteomes" id="UP000824259"/>
    </source>
</evidence>
<dbReference type="EMBL" id="DWYR01000013">
    <property type="protein sequence ID" value="HJA98990.1"/>
    <property type="molecule type" value="Genomic_DNA"/>
</dbReference>
<reference evidence="4" key="2">
    <citation type="submission" date="2021-04" db="EMBL/GenBank/DDBJ databases">
        <authorList>
            <person name="Gilroy R."/>
        </authorList>
    </citation>
    <scope>NUCLEOTIDE SEQUENCE</scope>
    <source>
        <strain evidence="4">CHK169-11906</strain>
    </source>
</reference>
<feature type="region of interest" description="Disordered" evidence="1">
    <location>
        <begin position="554"/>
        <end position="575"/>
    </location>
</feature>
<evidence type="ECO:0000259" key="2">
    <source>
        <dbReference type="Pfam" id="PF16314"/>
    </source>
</evidence>
<dbReference type="SUPFAM" id="SSF51161">
    <property type="entry name" value="Trimeric LpxA-like enzymes"/>
    <property type="match status" value="1"/>
</dbReference>
<protein>
    <submittedName>
        <fullName evidence="4">DUF4954 family protein</fullName>
    </submittedName>
</protein>
<dbReference type="Gene3D" id="2.160.10.10">
    <property type="entry name" value="Hexapeptide repeat proteins"/>
    <property type="match status" value="1"/>
</dbReference>
<feature type="compositionally biased region" description="Basic and acidic residues" evidence="1">
    <location>
        <begin position="561"/>
        <end position="575"/>
    </location>
</feature>
<feature type="domain" description="DUF4954" evidence="2">
    <location>
        <begin position="57"/>
        <end position="398"/>
    </location>
</feature>
<dbReference type="Pfam" id="PF16314">
    <property type="entry name" value="DUF4954"/>
    <property type="match status" value="1"/>
</dbReference>
<evidence type="ECO:0000256" key="1">
    <source>
        <dbReference type="SAM" id="MobiDB-lite"/>
    </source>
</evidence>
<organism evidence="4 5">
    <name type="scientific">Candidatus Alistipes avicola</name>
    <dbReference type="NCBI Taxonomy" id="2838432"/>
    <lineage>
        <taxon>Bacteria</taxon>
        <taxon>Pseudomonadati</taxon>
        <taxon>Bacteroidota</taxon>
        <taxon>Bacteroidia</taxon>
        <taxon>Bacteroidales</taxon>
        <taxon>Rikenellaceae</taxon>
        <taxon>Alistipes</taxon>
    </lineage>
</organism>
<dbReference type="Proteomes" id="UP000824259">
    <property type="component" value="Unassembled WGS sequence"/>
</dbReference>
<name>A0A9D2RI65_9BACT</name>
<dbReference type="Pfam" id="PF20683">
    <property type="entry name" value="DUF6819"/>
    <property type="match status" value="1"/>
</dbReference>
<evidence type="ECO:0000313" key="4">
    <source>
        <dbReference type="EMBL" id="HJA98990.1"/>
    </source>
</evidence>
<dbReference type="AlphaFoldDB" id="A0A9D2RI65"/>
<proteinExistence type="predicted"/>
<dbReference type="InterPro" id="IPR049208">
    <property type="entry name" value="DUF6819"/>
</dbReference>